<accession>T1J9W5</accession>
<name>T1J9W5_STRMM</name>
<keyword evidence="2" id="KW-0732">Signal</keyword>
<dbReference type="PhylomeDB" id="T1J9W5"/>
<dbReference type="Proteomes" id="UP000014500">
    <property type="component" value="Unassembled WGS sequence"/>
</dbReference>
<keyword evidence="4" id="KW-1185">Reference proteome</keyword>
<protein>
    <submittedName>
        <fullName evidence="3">Uncharacterized protein</fullName>
    </submittedName>
</protein>
<feature type="chain" id="PRO_5004580103" evidence="2">
    <location>
        <begin position="21"/>
        <end position="254"/>
    </location>
</feature>
<keyword evidence="1" id="KW-1133">Transmembrane helix</keyword>
<sequence>MFNTWIYLSISFCCFSGVFSDAEHLGEIQALLIPNYEQCLKDDGYILENEIRTHDNCVVVETRKLWKAYGMNSFEQLKKLICQENAFTECYDSANKKLQKCLEFERKDEGFVDAMNSLNAVIRYLCGNSQEQLNRFMEEPARKCLNTQETRIGECGSKSKNINDVWFQKSFRMNPFCDLRGKWGKCVVDTLDECDDKTAMEVTKAVISASLMASPCKETIDKDHSDFSGAVTVLLNNYLILVPLISTFAAILLT</sequence>
<proteinExistence type="predicted"/>
<keyword evidence="1" id="KW-0812">Transmembrane</keyword>
<dbReference type="HOGENOM" id="CLU_1095479_0_0_1"/>
<reference evidence="4" key="1">
    <citation type="submission" date="2011-05" db="EMBL/GenBank/DDBJ databases">
        <authorList>
            <person name="Richards S.R."/>
            <person name="Qu J."/>
            <person name="Jiang H."/>
            <person name="Jhangiani S.N."/>
            <person name="Agravi P."/>
            <person name="Goodspeed R."/>
            <person name="Gross S."/>
            <person name="Mandapat C."/>
            <person name="Jackson L."/>
            <person name="Mathew T."/>
            <person name="Pu L."/>
            <person name="Thornton R."/>
            <person name="Saada N."/>
            <person name="Wilczek-Boney K.B."/>
            <person name="Lee S."/>
            <person name="Kovar C."/>
            <person name="Wu Y."/>
            <person name="Scherer S.E."/>
            <person name="Worley K.C."/>
            <person name="Muzny D.M."/>
            <person name="Gibbs R."/>
        </authorList>
    </citation>
    <scope>NUCLEOTIDE SEQUENCE</scope>
    <source>
        <strain evidence="4">Brora</strain>
    </source>
</reference>
<feature type="transmembrane region" description="Helical" evidence="1">
    <location>
        <begin position="235"/>
        <end position="253"/>
    </location>
</feature>
<dbReference type="EnsemblMetazoa" id="SMAR010516-RA">
    <property type="protein sequence ID" value="SMAR010516-PA"/>
    <property type="gene ID" value="SMAR010516"/>
</dbReference>
<evidence type="ECO:0000256" key="2">
    <source>
        <dbReference type="SAM" id="SignalP"/>
    </source>
</evidence>
<dbReference type="InterPro" id="IPR009832">
    <property type="entry name" value="DUF1397"/>
</dbReference>
<evidence type="ECO:0000313" key="3">
    <source>
        <dbReference type="EnsemblMetazoa" id="SMAR010516-PA"/>
    </source>
</evidence>
<dbReference type="AlphaFoldDB" id="T1J9W5"/>
<evidence type="ECO:0000313" key="4">
    <source>
        <dbReference type="Proteomes" id="UP000014500"/>
    </source>
</evidence>
<feature type="signal peptide" evidence="2">
    <location>
        <begin position="1"/>
        <end position="20"/>
    </location>
</feature>
<evidence type="ECO:0000256" key="1">
    <source>
        <dbReference type="SAM" id="Phobius"/>
    </source>
</evidence>
<dbReference type="PANTHER" id="PTHR20997:SF2">
    <property type="entry name" value="EG:BACR42I17.2 PROTEIN-RELATED"/>
    <property type="match status" value="1"/>
</dbReference>
<keyword evidence="1" id="KW-0472">Membrane</keyword>
<dbReference type="Pfam" id="PF07165">
    <property type="entry name" value="DUF1397"/>
    <property type="match status" value="1"/>
</dbReference>
<dbReference type="PANTHER" id="PTHR20997">
    <property type="entry name" value="EG:BACR42I17.2 PROTEIN-RELATED"/>
    <property type="match status" value="1"/>
</dbReference>
<reference evidence="3" key="2">
    <citation type="submission" date="2015-02" db="UniProtKB">
        <authorList>
            <consortium name="EnsemblMetazoa"/>
        </authorList>
    </citation>
    <scope>IDENTIFICATION</scope>
</reference>
<organism evidence="3 4">
    <name type="scientific">Strigamia maritima</name>
    <name type="common">European centipede</name>
    <name type="synonym">Geophilus maritimus</name>
    <dbReference type="NCBI Taxonomy" id="126957"/>
    <lineage>
        <taxon>Eukaryota</taxon>
        <taxon>Metazoa</taxon>
        <taxon>Ecdysozoa</taxon>
        <taxon>Arthropoda</taxon>
        <taxon>Myriapoda</taxon>
        <taxon>Chilopoda</taxon>
        <taxon>Pleurostigmophora</taxon>
        <taxon>Geophilomorpha</taxon>
        <taxon>Linotaeniidae</taxon>
        <taxon>Strigamia</taxon>
    </lineage>
</organism>
<dbReference type="EMBL" id="JH431979">
    <property type="status" value="NOT_ANNOTATED_CDS"/>
    <property type="molecule type" value="Genomic_DNA"/>
</dbReference>